<evidence type="ECO:0000313" key="1">
    <source>
        <dbReference type="EMBL" id="KFB73439.1"/>
    </source>
</evidence>
<protein>
    <submittedName>
        <fullName evidence="1">Uncharacterized protein</fullName>
    </submittedName>
</protein>
<comment type="caution">
    <text evidence="1">The sequence shown here is derived from an EMBL/GenBank/DDBJ whole genome shotgun (WGS) entry which is preliminary data.</text>
</comment>
<proteinExistence type="predicted"/>
<gene>
    <name evidence="1" type="ORF">AW09_001304</name>
</gene>
<evidence type="ECO:0000313" key="2">
    <source>
        <dbReference type="Proteomes" id="UP000020077"/>
    </source>
</evidence>
<sequence length="102" mass="11130">MSVGIVGAFDEGNVRLRFAPFVKDDGVLRPHHITGGRAAAETLGKTVDEKRMPAAYRRHIHQFSIDQLNAVGLIQQTGLGHAMKLLHRPAVIRHGSAFADLP</sequence>
<organism evidence="1 2">
    <name type="scientific">Candidatus Accumulibacter phosphatis</name>
    <dbReference type="NCBI Taxonomy" id="327160"/>
    <lineage>
        <taxon>Bacteria</taxon>
        <taxon>Pseudomonadati</taxon>
        <taxon>Pseudomonadota</taxon>
        <taxon>Betaproteobacteria</taxon>
        <taxon>Candidatus Accumulibacter</taxon>
    </lineage>
</organism>
<reference evidence="1 2" key="1">
    <citation type="submission" date="2014-02" db="EMBL/GenBank/DDBJ databases">
        <title>Expanding our view of genomic diversity in Candidatus Accumulibacter clades.</title>
        <authorList>
            <person name="Skennerton C.T."/>
            <person name="Barr J.J."/>
            <person name="Slater F.R."/>
            <person name="Bond P.L."/>
            <person name="Tyson G.W."/>
        </authorList>
    </citation>
    <scope>NUCLEOTIDE SEQUENCE [LARGE SCALE GENOMIC DNA]</scope>
    <source>
        <strain evidence="2">BA-91</strain>
    </source>
</reference>
<dbReference type="Proteomes" id="UP000020077">
    <property type="component" value="Unassembled WGS sequence"/>
</dbReference>
<accession>A0A080M8H2</accession>
<name>A0A080M8H2_9PROT</name>
<dbReference type="EMBL" id="JDVG02000223">
    <property type="protein sequence ID" value="KFB73439.1"/>
    <property type="molecule type" value="Genomic_DNA"/>
</dbReference>
<dbReference type="AlphaFoldDB" id="A0A080M8H2"/>